<dbReference type="FunFam" id="3.30.428.10:FF:000011">
    <property type="entry name" value="Fragile histidine triad"/>
    <property type="match status" value="1"/>
</dbReference>
<organism evidence="9 10">
    <name type="scientific">Ophiocordyceps australis</name>
    <dbReference type="NCBI Taxonomy" id="1399860"/>
    <lineage>
        <taxon>Eukaryota</taxon>
        <taxon>Fungi</taxon>
        <taxon>Dikarya</taxon>
        <taxon>Ascomycota</taxon>
        <taxon>Pezizomycotina</taxon>
        <taxon>Sordariomycetes</taxon>
        <taxon>Hypocreomycetidae</taxon>
        <taxon>Hypocreales</taxon>
        <taxon>Ophiocordycipitaceae</taxon>
        <taxon>Ophiocordyceps</taxon>
    </lineage>
</organism>
<feature type="binding site" evidence="4">
    <location>
        <position position="93"/>
    </location>
    <ligand>
        <name>substrate</name>
    </ligand>
</feature>
<dbReference type="Pfam" id="PF01230">
    <property type="entry name" value="HIT"/>
    <property type="match status" value="1"/>
</dbReference>
<dbReference type="PROSITE" id="PS00892">
    <property type="entry name" value="HIT_1"/>
    <property type="match status" value="1"/>
</dbReference>
<evidence type="ECO:0000313" key="9">
    <source>
        <dbReference type="EMBL" id="PHH83175.1"/>
    </source>
</evidence>
<dbReference type="InterPro" id="IPR051884">
    <property type="entry name" value="Bis(5'-adenosyl)-TPase_reg"/>
</dbReference>
<sequence length="178" mass="19187">MGSVARARESIWFGPYEVASQVFITTPLSFALVNLKPLLPGHVLVCPRRPLARLLDLTPAEASDLMTTVQQTQRVLAKAYLAGKGGDFTVAVQDGPLAGQTVPHLHVHVIPRQGEDGGDEIYGRLAGEEGNVGGALWDVQRPVPGGGMAAIEDADRRARGPEEMQAEAERYRVLLKEL</sequence>
<keyword evidence="1 7" id="KW-0547">Nucleotide-binding</keyword>
<evidence type="ECO:0000256" key="7">
    <source>
        <dbReference type="RuleBase" id="RU366076"/>
    </source>
</evidence>
<keyword evidence="2 7" id="KW-0378">Hydrolase</keyword>
<dbReference type="OrthoDB" id="680339at2759"/>
<dbReference type="Gene3D" id="3.30.428.10">
    <property type="entry name" value="HIT-like"/>
    <property type="match status" value="1"/>
</dbReference>
<evidence type="ECO:0000256" key="5">
    <source>
        <dbReference type="PIRSR" id="PIRSR639383-3"/>
    </source>
</evidence>
<comment type="cofactor">
    <cofactor evidence="7">
        <name>Mn(2+)</name>
        <dbReference type="ChEBI" id="CHEBI:29035"/>
    </cofactor>
</comment>
<feature type="active site" description="Tele-AMP-histidine intermediate" evidence="3">
    <location>
        <position position="106"/>
    </location>
</feature>
<evidence type="ECO:0000256" key="2">
    <source>
        <dbReference type="ARBA" id="ARBA00022801"/>
    </source>
</evidence>
<dbReference type="AlphaFoldDB" id="A0A2C5ZMD0"/>
<dbReference type="InterPro" id="IPR036265">
    <property type="entry name" value="HIT-like_sf"/>
</dbReference>
<dbReference type="PROSITE" id="PS51084">
    <property type="entry name" value="HIT_2"/>
    <property type="match status" value="1"/>
</dbReference>
<dbReference type="CDD" id="cd01275">
    <property type="entry name" value="FHIT"/>
    <property type="match status" value="1"/>
</dbReference>
<comment type="catalytic activity">
    <reaction evidence="7">
        <text>P(1),P(3)-bis(5'-adenosyl) triphosphate + H2O = AMP + ADP + 2 H(+)</text>
        <dbReference type="Rhea" id="RHEA:13893"/>
        <dbReference type="ChEBI" id="CHEBI:15377"/>
        <dbReference type="ChEBI" id="CHEBI:15378"/>
        <dbReference type="ChEBI" id="CHEBI:58529"/>
        <dbReference type="ChEBI" id="CHEBI:456215"/>
        <dbReference type="ChEBI" id="CHEBI:456216"/>
        <dbReference type="EC" id="3.6.1.29"/>
    </reaction>
</comment>
<evidence type="ECO:0000256" key="4">
    <source>
        <dbReference type="PIRSR" id="PIRSR639383-2"/>
    </source>
</evidence>
<evidence type="ECO:0000259" key="8">
    <source>
        <dbReference type="PROSITE" id="PS51084"/>
    </source>
</evidence>
<feature type="domain" description="HIT" evidence="8">
    <location>
        <begin position="9"/>
        <end position="122"/>
    </location>
</feature>
<dbReference type="InterPro" id="IPR039383">
    <property type="entry name" value="FHIT"/>
</dbReference>
<gene>
    <name evidence="9" type="ORF">CDD82_3222</name>
</gene>
<dbReference type="Proteomes" id="UP000224854">
    <property type="component" value="Unassembled WGS sequence"/>
</dbReference>
<protein>
    <recommendedName>
        <fullName evidence="7">Bis(5'-adenosyl)-triphosphatase</fullName>
        <ecNumber evidence="7">3.6.1.29</ecNumber>
    </recommendedName>
</protein>
<feature type="binding site" evidence="4">
    <location>
        <position position="34"/>
    </location>
    <ligand>
        <name>substrate</name>
    </ligand>
</feature>
<comment type="caution">
    <text evidence="9">The sequence shown here is derived from an EMBL/GenBank/DDBJ whole genome shotgun (WGS) entry which is preliminary data.</text>
</comment>
<dbReference type="InterPro" id="IPR019808">
    <property type="entry name" value="Histidine_triad_CS"/>
</dbReference>
<dbReference type="PANTHER" id="PTHR46243">
    <property type="entry name" value="BIS(5'-ADENOSYL)-TRIPHOSPHATASE"/>
    <property type="match status" value="1"/>
</dbReference>
<name>A0A2C5ZMD0_9HYPO</name>
<dbReference type="GO" id="GO:0047710">
    <property type="term" value="F:bis(5'-adenosyl)-triphosphatase activity"/>
    <property type="evidence" value="ECO:0007669"/>
    <property type="project" value="UniProtKB-UniRule"/>
</dbReference>
<evidence type="ECO:0000256" key="1">
    <source>
        <dbReference type="ARBA" id="ARBA00022741"/>
    </source>
</evidence>
<feature type="binding site" evidence="4">
    <location>
        <position position="108"/>
    </location>
    <ligand>
        <name>substrate</name>
    </ligand>
</feature>
<evidence type="ECO:0000256" key="6">
    <source>
        <dbReference type="PROSITE-ProRule" id="PRU00464"/>
    </source>
</evidence>
<proteinExistence type="predicted"/>
<evidence type="ECO:0000256" key="3">
    <source>
        <dbReference type="PIRSR" id="PIRSR639383-1"/>
    </source>
</evidence>
<feature type="short sequence motif" description="Histidine triad motif" evidence="6">
    <location>
        <begin position="104"/>
        <end position="108"/>
    </location>
</feature>
<accession>A0A2C5ZMD0</accession>
<dbReference type="PANTHER" id="PTHR46243:SF1">
    <property type="entry name" value="BIS(5'-ADENOSYL)-TRIPHOSPHATASE"/>
    <property type="match status" value="1"/>
</dbReference>
<dbReference type="EMBL" id="NJEU01000024">
    <property type="protein sequence ID" value="PHH83175.1"/>
    <property type="molecule type" value="Genomic_DNA"/>
</dbReference>
<dbReference type="EC" id="3.6.1.29" evidence="7"/>
<dbReference type="SUPFAM" id="SSF54197">
    <property type="entry name" value="HIT-like"/>
    <property type="match status" value="1"/>
</dbReference>
<dbReference type="InterPro" id="IPR011146">
    <property type="entry name" value="HIT-like"/>
</dbReference>
<reference evidence="9 10" key="1">
    <citation type="submission" date="2017-06" db="EMBL/GenBank/DDBJ databases">
        <title>Ant-infecting Ophiocordyceps genomes reveal a high diversity of potential behavioral manipulation genes and a possible major role for enterotoxins.</title>
        <authorList>
            <person name="De Bekker C."/>
            <person name="Evans H.C."/>
            <person name="Brachmann A."/>
            <person name="Hughes D.P."/>
        </authorList>
    </citation>
    <scope>NUCLEOTIDE SEQUENCE [LARGE SCALE GENOMIC DNA]</scope>
    <source>
        <strain evidence="9 10">1348a</strain>
    </source>
</reference>
<dbReference type="GO" id="GO:0000166">
    <property type="term" value="F:nucleotide binding"/>
    <property type="evidence" value="ECO:0007669"/>
    <property type="project" value="UniProtKB-KW"/>
</dbReference>
<evidence type="ECO:0000313" key="10">
    <source>
        <dbReference type="Proteomes" id="UP000224854"/>
    </source>
</evidence>
<feature type="binding site" evidence="4">
    <location>
        <begin position="99"/>
        <end position="102"/>
    </location>
    <ligand>
        <name>substrate</name>
    </ligand>
</feature>
<feature type="site" description="Important for induction of apoptosis" evidence="5">
    <location>
        <position position="122"/>
    </location>
</feature>
<keyword evidence="10" id="KW-1185">Reference proteome</keyword>